<evidence type="ECO:0000313" key="2">
    <source>
        <dbReference type="Proteomes" id="UP001164250"/>
    </source>
</evidence>
<evidence type="ECO:0000313" key="1">
    <source>
        <dbReference type="EMBL" id="KAJ0098752.1"/>
    </source>
</evidence>
<gene>
    <name evidence="1" type="ORF">Patl1_19775</name>
</gene>
<reference evidence="2" key="1">
    <citation type="journal article" date="2023" name="G3 (Bethesda)">
        <title>Genome assembly and association tests identify interacting loci associated with vigor, precocity, and sex in interspecific pistachio rootstocks.</title>
        <authorList>
            <person name="Palmer W."/>
            <person name="Jacygrad E."/>
            <person name="Sagayaradj S."/>
            <person name="Cavanaugh K."/>
            <person name="Han R."/>
            <person name="Bertier L."/>
            <person name="Beede B."/>
            <person name="Kafkas S."/>
            <person name="Golino D."/>
            <person name="Preece J."/>
            <person name="Michelmore R."/>
        </authorList>
    </citation>
    <scope>NUCLEOTIDE SEQUENCE [LARGE SCALE GENOMIC DNA]</scope>
</reference>
<accession>A0ACC1BIT0</accession>
<sequence length="1092" mass="123386">MAKTIKLFGFDSIKPANAVKEFVEGYTGEGTVCDVVDVGQKEGSRAYAIVEFTTVEAAELILRGATEKLIWDGDSYLKACYFDGDSKSPKARTPQHRIDNARLNFGCQISEETFSVLWSQENVSVKFDSDSRNFSFFLSYDSVEYKLEVSYETIWQIELKRPLDQSVKFLAIQLYGAPLIYKRDIHWERTIDFTPSSSIGKSSGMCLKLPGRGHVPKVLKDFFFYKESAGNFSLEKDSTFSCNSDLVPMVSPPQGIDLPYRILFKINSLIQHGCIPGPALDVKFFRFVDPSRIDIALIEHALEKLFYLRECCYDPVSWLKVQYRNYLKSKPVLGSPTIALDDGLVYVHKVLVTPTKIYFCGPEVSLSNRVLRSYPDDIDNFLRVSFVDEDMGKLFSTVLSPRTSEERRTGIYQRILSILRNGIVIGDKKFETLAFSNSQVRENTLWMYASRPGLTAADIRESLGDFREIKNVAKYAARLGQSLSASRVAVHVDRKDIEIIPDVEVDRNGIKYVFSDGIGKISSELAKEVAKKCGFTSHTPSAFQIRYGGFKGVVAIDPNSSMKLSLRPSMLKFESDSTSLDILENSKYQPYFLNRQLITLLSTLGIKDDVFERKQREAIAQLDAILTDPSRALEALGLMSSGESTNVLKEMLKCDYRPDAEPFLSLMLQTFRASNLQDLRTKARIFLPKGRNMMGTLDETGTLEYGQVFVQYSHSRCSQFSDSLSPQSRGNESGQRSICKGKVVVAKNPCLHPGDMRVLKAVDVPALHHMVDCVVFPAKGKRPHPDECSGSDLDGDNYFVCWDNDLIPPRQFPPMDYNAGPPKVLHRDVTIEDVEEYFIDFIVNDKLGIISHAHVVFADTEPMKARSTQCLQLAQLSSIAVDFPKTGVAAQLPGQLRVKKYPDFMDKPDHMTYQSKRVMGRLYREVKGIPPLTANIKSFTKEVATRSFDSDMLVDGYSKYVSEAFYYKCEYDGRLSNLMKHYGIETEAEIVSGYIIKMAKCFDKRRDLDAITSAARSIRKEARAWFNKGSESGSSNSDANDVYAKASAWYFVTYHHSYWGLCIGGITREHFLSFPWCIHDTLIEIKEKKRSH</sequence>
<name>A0ACC1BIT0_9ROSI</name>
<keyword evidence="2" id="KW-1185">Reference proteome</keyword>
<proteinExistence type="predicted"/>
<dbReference type="Proteomes" id="UP001164250">
    <property type="component" value="Chromosome 4"/>
</dbReference>
<dbReference type="EMBL" id="CM047900">
    <property type="protein sequence ID" value="KAJ0098752.1"/>
    <property type="molecule type" value="Genomic_DNA"/>
</dbReference>
<comment type="caution">
    <text evidence="1">The sequence shown here is derived from an EMBL/GenBank/DDBJ whole genome shotgun (WGS) entry which is preliminary data.</text>
</comment>
<protein>
    <submittedName>
        <fullName evidence="1">Uncharacterized protein</fullName>
    </submittedName>
</protein>
<organism evidence="1 2">
    <name type="scientific">Pistacia atlantica</name>
    <dbReference type="NCBI Taxonomy" id="434234"/>
    <lineage>
        <taxon>Eukaryota</taxon>
        <taxon>Viridiplantae</taxon>
        <taxon>Streptophyta</taxon>
        <taxon>Embryophyta</taxon>
        <taxon>Tracheophyta</taxon>
        <taxon>Spermatophyta</taxon>
        <taxon>Magnoliopsida</taxon>
        <taxon>eudicotyledons</taxon>
        <taxon>Gunneridae</taxon>
        <taxon>Pentapetalae</taxon>
        <taxon>rosids</taxon>
        <taxon>malvids</taxon>
        <taxon>Sapindales</taxon>
        <taxon>Anacardiaceae</taxon>
        <taxon>Pistacia</taxon>
    </lineage>
</organism>